<dbReference type="InterPro" id="IPR051906">
    <property type="entry name" value="TolC-like"/>
</dbReference>
<dbReference type="EMBL" id="JADQDC010000001">
    <property type="protein sequence ID" value="MBF9149673.1"/>
    <property type="molecule type" value="Genomic_DNA"/>
</dbReference>
<evidence type="ECO:0000313" key="9">
    <source>
        <dbReference type="EMBL" id="MBF9149673.1"/>
    </source>
</evidence>
<comment type="caution">
    <text evidence="9">The sequence shown here is derived from an EMBL/GenBank/DDBJ whole genome shotgun (WGS) entry which is preliminary data.</text>
</comment>
<evidence type="ECO:0000313" key="10">
    <source>
        <dbReference type="Proteomes" id="UP000600799"/>
    </source>
</evidence>
<evidence type="ECO:0000256" key="5">
    <source>
        <dbReference type="ARBA" id="ARBA00022692"/>
    </source>
</evidence>
<organism evidence="9 10">
    <name type="scientific">Novosphingobium jiangmenense</name>
    <dbReference type="NCBI Taxonomy" id="2791981"/>
    <lineage>
        <taxon>Bacteria</taxon>
        <taxon>Pseudomonadati</taxon>
        <taxon>Pseudomonadota</taxon>
        <taxon>Alphaproteobacteria</taxon>
        <taxon>Sphingomonadales</taxon>
        <taxon>Sphingomonadaceae</taxon>
        <taxon>Novosphingobium</taxon>
    </lineage>
</organism>
<reference evidence="9 10" key="1">
    <citation type="submission" date="2020-11" db="EMBL/GenBank/DDBJ databases">
        <title>The genome sequence of Novosphingobium sp. 1Y9A.</title>
        <authorList>
            <person name="Liu Y."/>
        </authorList>
    </citation>
    <scope>NUCLEOTIDE SEQUENCE [LARGE SCALE GENOMIC DNA]</scope>
    <source>
        <strain evidence="9 10">1Y9A</strain>
    </source>
</reference>
<dbReference type="RefSeq" id="WP_196274039.1">
    <property type="nucleotide sequence ID" value="NZ_JADQDC010000001.1"/>
</dbReference>
<evidence type="ECO:0000256" key="3">
    <source>
        <dbReference type="ARBA" id="ARBA00022448"/>
    </source>
</evidence>
<dbReference type="InterPro" id="IPR003423">
    <property type="entry name" value="OMP_efflux"/>
</dbReference>
<keyword evidence="4" id="KW-1134">Transmembrane beta strand</keyword>
<keyword evidence="5" id="KW-0812">Transmembrane</keyword>
<evidence type="ECO:0000256" key="2">
    <source>
        <dbReference type="ARBA" id="ARBA00007613"/>
    </source>
</evidence>
<evidence type="ECO:0000256" key="7">
    <source>
        <dbReference type="ARBA" id="ARBA00023237"/>
    </source>
</evidence>
<dbReference type="PANTHER" id="PTHR30026">
    <property type="entry name" value="OUTER MEMBRANE PROTEIN TOLC"/>
    <property type="match status" value="1"/>
</dbReference>
<name>A0ABS0HBK9_9SPHN</name>
<proteinExistence type="inferred from homology"/>
<evidence type="ECO:0000256" key="6">
    <source>
        <dbReference type="ARBA" id="ARBA00023136"/>
    </source>
</evidence>
<keyword evidence="3" id="KW-0813">Transport</keyword>
<sequence>MTVSSLDEALERAYESNPQLLAQQAKLDSTNYRLPQARARSGPQLSFEATYGYQRENVEQLFGNFVARSGWSPAASAILTQPLFTFGRNAAGEREAKAQIAYQRAALQATEQQLVAQTYAAYVNVLRDRAAQNIARENLQLLERELRNNASRYKARDTTRTDVQQVATRVEIGRAQLLQAQRSAAASEALFQRLVGARAGDLAVPPVATIPFGSIEDGLVLAEDRLPVMKAAYAREQLSRAEVEGVKAEGRIRVDLRGRAGFETSLVGLQWRQRSQMSGQVVLSGSVFQSGQLTARIHEAEAANDADWRLIDQALRESRAELADAWNEWVSAEASLTNLGTAMELARQAHEGAVKQEQLGMRTTLDVLDLARDLLAAQINYNATLATARTARTRLLAAAGLLDWSTFAPGLVGADSDRPREVSRGMNGVPLLSPLVRAVDRLPLGSRSDRTPRDAGVGRAPALAVVGPTLAEPSSGDREPAGDDIDAYLDRTLTDAPAIEDAPPK</sequence>
<keyword evidence="6" id="KW-0472">Membrane</keyword>
<dbReference type="PANTHER" id="PTHR30026:SF22">
    <property type="entry name" value="OUTER MEMBRANE EFFLUX PROTEIN"/>
    <property type="match status" value="1"/>
</dbReference>
<dbReference type="Gene3D" id="1.20.1600.10">
    <property type="entry name" value="Outer membrane efflux proteins (OEP)"/>
    <property type="match status" value="1"/>
</dbReference>
<dbReference type="SUPFAM" id="SSF56954">
    <property type="entry name" value="Outer membrane efflux proteins (OEP)"/>
    <property type="match status" value="1"/>
</dbReference>
<protein>
    <submittedName>
        <fullName evidence="9">TolC family protein</fullName>
    </submittedName>
</protein>
<dbReference type="Proteomes" id="UP000600799">
    <property type="component" value="Unassembled WGS sequence"/>
</dbReference>
<comment type="subcellular location">
    <subcellularLocation>
        <location evidence="1">Cell outer membrane</location>
    </subcellularLocation>
</comment>
<keyword evidence="7" id="KW-0998">Cell outer membrane</keyword>
<evidence type="ECO:0000256" key="8">
    <source>
        <dbReference type="SAM" id="MobiDB-lite"/>
    </source>
</evidence>
<evidence type="ECO:0000256" key="1">
    <source>
        <dbReference type="ARBA" id="ARBA00004442"/>
    </source>
</evidence>
<gene>
    <name evidence="9" type="ORF">I2488_01515</name>
</gene>
<dbReference type="Pfam" id="PF02321">
    <property type="entry name" value="OEP"/>
    <property type="match status" value="2"/>
</dbReference>
<keyword evidence="10" id="KW-1185">Reference proteome</keyword>
<feature type="region of interest" description="Disordered" evidence="8">
    <location>
        <begin position="443"/>
        <end position="505"/>
    </location>
</feature>
<evidence type="ECO:0000256" key="4">
    <source>
        <dbReference type="ARBA" id="ARBA00022452"/>
    </source>
</evidence>
<accession>A0ABS0HBK9</accession>
<comment type="similarity">
    <text evidence="2">Belongs to the outer membrane factor (OMF) (TC 1.B.17) family.</text>
</comment>